<dbReference type="AlphaFoldDB" id="C6LA62"/>
<dbReference type="EMBL" id="ACCL02000002">
    <property type="protein sequence ID" value="EET62469.1"/>
    <property type="molecule type" value="Genomic_DNA"/>
</dbReference>
<dbReference type="InterPro" id="IPR052174">
    <property type="entry name" value="Flavoredoxin"/>
</dbReference>
<feature type="domain" description="Flavin reductase like" evidence="4">
    <location>
        <begin position="38"/>
        <end position="176"/>
    </location>
</feature>
<dbReference type="GO" id="GO:0016646">
    <property type="term" value="F:oxidoreductase activity, acting on the CH-NH group of donors, NAD or NADP as acceptor"/>
    <property type="evidence" value="ECO:0007669"/>
    <property type="project" value="UniProtKB-ARBA"/>
</dbReference>
<protein>
    <recommendedName>
        <fullName evidence="4">Flavin reductase like domain-containing protein</fullName>
    </recommendedName>
</protein>
<comment type="similarity">
    <text evidence="3">Belongs to the flavoredoxin family.</text>
</comment>
<evidence type="ECO:0000256" key="3">
    <source>
        <dbReference type="ARBA" id="ARBA00038054"/>
    </source>
</evidence>
<dbReference type="Gene3D" id="2.30.110.10">
    <property type="entry name" value="Electron Transport, Fmn-binding Protein, Chain A"/>
    <property type="match status" value="1"/>
</dbReference>
<dbReference type="InterPro" id="IPR012349">
    <property type="entry name" value="Split_barrel_FMN-bd"/>
</dbReference>
<dbReference type="STRING" id="168384.SAMN05660368_02230"/>
<dbReference type="InterPro" id="IPR002563">
    <property type="entry name" value="Flavin_Rdtase-like_dom"/>
</dbReference>
<sequence>MDLKADELDIGYSEIINNKNKQEDNAMSVRKNFGAKPFLFPQPVLIIGTYDENGKANAMNAAWGGIVGRDEIIIDLSRHKTTENLLVTRAFTVSAADAEHMVACDYVGLVSGSKEPDKMEKAGFTTTKSSFVNAPVINELPVTLECELVKVIDDSKYLGRIVNVSVDERVLGEDGEISLDLFSPIIFDTVHYGYYRLGERVGNAFKDGAQLK</sequence>
<dbReference type="SMART" id="SM00903">
    <property type="entry name" value="Flavin_Reduct"/>
    <property type="match status" value="1"/>
</dbReference>
<dbReference type="GO" id="GO:0010181">
    <property type="term" value="F:FMN binding"/>
    <property type="evidence" value="ECO:0007669"/>
    <property type="project" value="InterPro"/>
</dbReference>
<keyword evidence="6" id="KW-1185">Reference proteome</keyword>
<reference evidence="5" key="1">
    <citation type="submission" date="2009-07" db="EMBL/GenBank/DDBJ databases">
        <authorList>
            <person name="Weinstock G."/>
            <person name="Sodergren E."/>
            <person name="Clifton S."/>
            <person name="Fulton L."/>
            <person name="Fulton B."/>
            <person name="Courtney L."/>
            <person name="Fronick C."/>
            <person name="Harrison M."/>
            <person name="Strong C."/>
            <person name="Farmer C."/>
            <person name="Delahaunty K."/>
            <person name="Markovic C."/>
            <person name="Hall O."/>
            <person name="Minx P."/>
            <person name="Tomlinson C."/>
            <person name="Mitreva M."/>
            <person name="Nelson J."/>
            <person name="Hou S."/>
            <person name="Wollam A."/>
            <person name="Pepin K.H."/>
            <person name="Johnson M."/>
            <person name="Bhonagiri V."/>
            <person name="Nash W.E."/>
            <person name="Warren W."/>
            <person name="Chinwalla A."/>
            <person name="Mardis E.R."/>
            <person name="Wilson R.K."/>
        </authorList>
    </citation>
    <scope>NUCLEOTIDE SEQUENCE [LARGE SCALE GENOMIC DNA]</scope>
    <source>
        <strain evidence="5">DSM 14469</strain>
    </source>
</reference>
<gene>
    <name evidence="5" type="ORF">BRYFOR_05504</name>
</gene>
<keyword evidence="2" id="KW-0285">Flavoprotein</keyword>
<evidence type="ECO:0000256" key="2">
    <source>
        <dbReference type="ARBA" id="ARBA00022630"/>
    </source>
</evidence>
<dbReference type="Pfam" id="PF01613">
    <property type="entry name" value="Flavin_Reduct"/>
    <property type="match status" value="1"/>
</dbReference>
<dbReference type="PANTHER" id="PTHR43567">
    <property type="entry name" value="FLAVOREDOXIN-RELATED-RELATED"/>
    <property type="match status" value="1"/>
</dbReference>
<evidence type="ECO:0000259" key="4">
    <source>
        <dbReference type="SMART" id="SM00903"/>
    </source>
</evidence>
<evidence type="ECO:0000313" key="5">
    <source>
        <dbReference type="EMBL" id="EET62469.1"/>
    </source>
</evidence>
<accession>C6LA62</accession>
<dbReference type="eggNOG" id="COG1853">
    <property type="taxonomic scope" value="Bacteria"/>
</dbReference>
<proteinExistence type="inferred from homology"/>
<organism evidence="5 6">
    <name type="scientific">Marvinbryantia formatexigens DSM 14469</name>
    <dbReference type="NCBI Taxonomy" id="478749"/>
    <lineage>
        <taxon>Bacteria</taxon>
        <taxon>Bacillati</taxon>
        <taxon>Bacillota</taxon>
        <taxon>Clostridia</taxon>
        <taxon>Lachnospirales</taxon>
        <taxon>Lachnospiraceae</taxon>
        <taxon>Marvinbryantia</taxon>
    </lineage>
</organism>
<name>C6LA62_9FIRM</name>
<evidence type="ECO:0000313" key="6">
    <source>
        <dbReference type="Proteomes" id="UP000005561"/>
    </source>
</evidence>
<dbReference type="Proteomes" id="UP000005561">
    <property type="component" value="Unassembled WGS sequence"/>
</dbReference>
<comment type="caution">
    <text evidence="5">The sequence shown here is derived from an EMBL/GenBank/DDBJ whole genome shotgun (WGS) entry which is preliminary data.</text>
</comment>
<dbReference type="SUPFAM" id="SSF50475">
    <property type="entry name" value="FMN-binding split barrel"/>
    <property type="match status" value="1"/>
</dbReference>
<comment type="cofactor">
    <cofactor evidence="1">
        <name>FMN</name>
        <dbReference type="ChEBI" id="CHEBI:58210"/>
    </cofactor>
</comment>
<dbReference type="PANTHER" id="PTHR43567:SF1">
    <property type="entry name" value="FLAVOREDOXIN"/>
    <property type="match status" value="1"/>
</dbReference>
<evidence type="ECO:0000256" key="1">
    <source>
        <dbReference type="ARBA" id="ARBA00001917"/>
    </source>
</evidence>